<protein>
    <recommendedName>
        <fullName evidence="1">DUF5753 domain-containing protein</fullName>
    </recommendedName>
</protein>
<sequence>MANQLRAVADLPGNVAVHVIPLRSHYPLGSNIGPFVLLDFDTAEPSTVYAEAYGSALYYEESEIVQRYRDAYSSLEHVALSQADSKMLIRKIAREYDGEWRPNGGEVVQKHPQR</sequence>
<name>A0ABP9KRG2_9NOCA</name>
<comment type="caution">
    <text evidence="2">The sequence shown here is derived from an EMBL/GenBank/DDBJ whole genome shotgun (WGS) entry which is preliminary data.</text>
</comment>
<proteinExistence type="predicted"/>
<dbReference type="InterPro" id="IPR043917">
    <property type="entry name" value="DUF5753"/>
</dbReference>
<evidence type="ECO:0000259" key="1">
    <source>
        <dbReference type="Pfam" id="PF19054"/>
    </source>
</evidence>
<dbReference type="EMBL" id="BAABJM010000006">
    <property type="protein sequence ID" value="GAA5064300.1"/>
    <property type="molecule type" value="Genomic_DNA"/>
</dbReference>
<gene>
    <name evidence="2" type="ORF">GCM10023318_50110</name>
</gene>
<keyword evidence="3" id="KW-1185">Reference proteome</keyword>
<accession>A0ABP9KRG2</accession>
<evidence type="ECO:0000313" key="3">
    <source>
        <dbReference type="Proteomes" id="UP001500603"/>
    </source>
</evidence>
<organism evidence="2 3">
    <name type="scientific">Nocardia callitridis</name>
    <dbReference type="NCBI Taxonomy" id="648753"/>
    <lineage>
        <taxon>Bacteria</taxon>
        <taxon>Bacillati</taxon>
        <taxon>Actinomycetota</taxon>
        <taxon>Actinomycetes</taxon>
        <taxon>Mycobacteriales</taxon>
        <taxon>Nocardiaceae</taxon>
        <taxon>Nocardia</taxon>
    </lineage>
</organism>
<dbReference type="Proteomes" id="UP001500603">
    <property type="component" value="Unassembled WGS sequence"/>
</dbReference>
<feature type="domain" description="DUF5753" evidence="1">
    <location>
        <begin position="1"/>
        <end position="91"/>
    </location>
</feature>
<evidence type="ECO:0000313" key="2">
    <source>
        <dbReference type="EMBL" id="GAA5064300.1"/>
    </source>
</evidence>
<reference evidence="3" key="1">
    <citation type="journal article" date="2019" name="Int. J. Syst. Evol. Microbiol.">
        <title>The Global Catalogue of Microorganisms (GCM) 10K type strain sequencing project: providing services to taxonomists for standard genome sequencing and annotation.</title>
        <authorList>
            <consortium name="The Broad Institute Genomics Platform"/>
            <consortium name="The Broad Institute Genome Sequencing Center for Infectious Disease"/>
            <person name="Wu L."/>
            <person name="Ma J."/>
        </authorList>
    </citation>
    <scope>NUCLEOTIDE SEQUENCE [LARGE SCALE GENOMIC DNA]</scope>
    <source>
        <strain evidence="3">JCM 18298</strain>
    </source>
</reference>
<dbReference type="Pfam" id="PF19054">
    <property type="entry name" value="DUF5753"/>
    <property type="match status" value="1"/>
</dbReference>